<dbReference type="Proteomes" id="UP000886998">
    <property type="component" value="Unassembled WGS sequence"/>
</dbReference>
<accession>A0A8X6Y887</accession>
<evidence type="ECO:0000313" key="2">
    <source>
        <dbReference type="EMBL" id="GFY67945.1"/>
    </source>
</evidence>
<keyword evidence="1" id="KW-1133">Transmembrane helix</keyword>
<evidence type="ECO:0000256" key="1">
    <source>
        <dbReference type="SAM" id="Phobius"/>
    </source>
</evidence>
<gene>
    <name evidence="2" type="ORF">TNIN_305291</name>
</gene>
<keyword evidence="1" id="KW-0472">Membrane</keyword>
<dbReference type="EMBL" id="BMAV01016827">
    <property type="protein sequence ID" value="GFY67945.1"/>
    <property type="molecule type" value="Genomic_DNA"/>
</dbReference>
<organism evidence="2 3">
    <name type="scientific">Trichonephila inaurata madagascariensis</name>
    <dbReference type="NCBI Taxonomy" id="2747483"/>
    <lineage>
        <taxon>Eukaryota</taxon>
        <taxon>Metazoa</taxon>
        <taxon>Ecdysozoa</taxon>
        <taxon>Arthropoda</taxon>
        <taxon>Chelicerata</taxon>
        <taxon>Arachnida</taxon>
        <taxon>Araneae</taxon>
        <taxon>Araneomorphae</taxon>
        <taxon>Entelegynae</taxon>
        <taxon>Araneoidea</taxon>
        <taxon>Nephilidae</taxon>
        <taxon>Trichonephila</taxon>
        <taxon>Trichonephila inaurata</taxon>
    </lineage>
</organism>
<keyword evidence="3" id="KW-1185">Reference proteome</keyword>
<sequence>MSARVYFYRANLEKEKSQISTMGYSRSSDFQTMFSSPHFHRHRHEPCLSRENKNNTSILLLQLLGYVFWSMIVIDLHDAFAAHHLRRFLTCTTPAF</sequence>
<dbReference type="AlphaFoldDB" id="A0A8X6Y887"/>
<comment type="caution">
    <text evidence="2">The sequence shown here is derived from an EMBL/GenBank/DDBJ whole genome shotgun (WGS) entry which is preliminary data.</text>
</comment>
<keyword evidence="1" id="KW-0812">Transmembrane</keyword>
<reference evidence="2" key="1">
    <citation type="submission" date="2020-08" db="EMBL/GenBank/DDBJ databases">
        <title>Multicomponent nature underlies the extraordinary mechanical properties of spider dragline silk.</title>
        <authorList>
            <person name="Kono N."/>
            <person name="Nakamura H."/>
            <person name="Mori M."/>
            <person name="Yoshida Y."/>
            <person name="Ohtoshi R."/>
            <person name="Malay A.D."/>
            <person name="Moran D.A.P."/>
            <person name="Tomita M."/>
            <person name="Numata K."/>
            <person name="Arakawa K."/>
        </authorList>
    </citation>
    <scope>NUCLEOTIDE SEQUENCE</scope>
</reference>
<evidence type="ECO:0000313" key="3">
    <source>
        <dbReference type="Proteomes" id="UP000886998"/>
    </source>
</evidence>
<proteinExistence type="predicted"/>
<feature type="transmembrane region" description="Helical" evidence="1">
    <location>
        <begin position="58"/>
        <end position="77"/>
    </location>
</feature>
<name>A0A8X6Y887_9ARAC</name>
<protein>
    <submittedName>
        <fullName evidence="2">Uncharacterized protein</fullName>
    </submittedName>
</protein>